<evidence type="ECO:0000259" key="13">
    <source>
        <dbReference type="Pfam" id="PF02768"/>
    </source>
</evidence>
<dbReference type="AlphaFoldDB" id="A0A9E2KJA7"/>
<organism evidence="14 15">
    <name type="scientific">Candidatus Faecalibacterium intestinavium</name>
    <dbReference type="NCBI Taxonomy" id="2838580"/>
    <lineage>
        <taxon>Bacteria</taxon>
        <taxon>Bacillati</taxon>
        <taxon>Bacillota</taxon>
        <taxon>Clostridia</taxon>
        <taxon>Eubacteriales</taxon>
        <taxon>Oscillospiraceae</taxon>
        <taxon>Faecalibacterium</taxon>
    </lineage>
</organism>
<comment type="similarity">
    <text evidence="2 10">Belongs to the beta sliding clamp family.</text>
</comment>
<evidence type="ECO:0000256" key="6">
    <source>
        <dbReference type="ARBA" id="ARBA00022695"/>
    </source>
</evidence>
<keyword evidence="5 10" id="KW-0808">Transferase</keyword>
<accession>A0A9E2KJA7</accession>
<evidence type="ECO:0000256" key="1">
    <source>
        <dbReference type="ARBA" id="ARBA00004496"/>
    </source>
</evidence>
<dbReference type="NCBIfam" id="TIGR00663">
    <property type="entry name" value="dnan"/>
    <property type="match status" value="1"/>
</dbReference>
<evidence type="ECO:0000259" key="11">
    <source>
        <dbReference type="Pfam" id="PF00712"/>
    </source>
</evidence>
<dbReference type="SMART" id="SM00480">
    <property type="entry name" value="POL3Bc"/>
    <property type="match status" value="1"/>
</dbReference>
<evidence type="ECO:0000259" key="12">
    <source>
        <dbReference type="Pfam" id="PF02767"/>
    </source>
</evidence>
<keyword evidence="7 10" id="KW-0235">DNA replication</keyword>
<dbReference type="Gene3D" id="3.70.10.10">
    <property type="match status" value="1"/>
</dbReference>
<evidence type="ECO:0000256" key="5">
    <source>
        <dbReference type="ARBA" id="ARBA00022679"/>
    </source>
</evidence>
<dbReference type="InterPro" id="IPR022637">
    <property type="entry name" value="DNA_polIII_beta_cen"/>
</dbReference>
<dbReference type="GO" id="GO:0006271">
    <property type="term" value="P:DNA strand elongation involved in DNA replication"/>
    <property type="evidence" value="ECO:0007669"/>
    <property type="project" value="TreeGrafter"/>
</dbReference>
<evidence type="ECO:0000313" key="14">
    <source>
        <dbReference type="EMBL" id="MBU3818808.1"/>
    </source>
</evidence>
<dbReference type="CDD" id="cd00140">
    <property type="entry name" value="beta_clamp"/>
    <property type="match status" value="1"/>
</dbReference>
<feature type="domain" description="DNA polymerase III beta sliding clamp C-terminal" evidence="13">
    <location>
        <begin position="244"/>
        <end position="364"/>
    </location>
</feature>
<sequence>MNIVCDKTLLSSAIDGVSKAVTPRSTTPILEGILLKAEGFQLTLTGYDMEMSIVTTIEANVTEPGELVLNAKLLSDMVRRMPSGQVEIQAGETGKTTIRSGVAQFEIQSMPASEFPELPNAGADETLTIKTGVLREMIDRTLYAVSQDEKKPAHTGELFEITPEKLTVVALDGYRLAVVERPVQANKEIRIIVPSKTMTEVSHLLPSDEEEDIRICANRRYVVFMTAGYTIMSRLIEGEFLNYRNVIPDGCRTRVVIDTKDFISTIERASLIITERLKNPLRIAFTEGKVVVRCQTSLGRVVDEFTARCEGDEVEIGFNNRYLLDALRNAKSEQVKIEMSGPLSPVKVLPVEGEAFLYLVLPVRFKND</sequence>
<comment type="function">
    <text evidence="10">Confers DNA tethering and processivity to DNA polymerases and other proteins. Acts as a clamp, forming a ring around DNA (a reaction catalyzed by the clamp-loading complex) which diffuses in an ATP-independent manner freely and bidirectionally along dsDNA. Initially characterized for its ability to contact the catalytic subunit of DNA polymerase III (Pol III), a complex, multichain enzyme responsible for most of the replicative synthesis in bacteria; Pol III exhibits 3'-5' exonuclease proofreading activity. The beta chain is required for initiation of replication as well as for processivity of DNA replication.</text>
</comment>
<evidence type="ECO:0000256" key="8">
    <source>
        <dbReference type="ARBA" id="ARBA00022932"/>
    </source>
</evidence>
<keyword evidence="9" id="KW-0238">DNA-binding</keyword>
<keyword evidence="8 10" id="KW-0239">DNA-directed DNA polymerase</keyword>
<dbReference type="InterPro" id="IPR022635">
    <property type="entry name" value="DNA_polIII_beta_C"/>
</dbReference>
<dbReference type="GO" id="GO:0003677">
    <property type="term" value="F:DNA binding"/>
    <property type="evidence" value="ECO:0007669"/>
    <property type="project" value="UniProtKB-UniRule"/>
</dbReference>
<dbReference type="SUPFAM" id="SSF55979">
    <property type="entry name" value="DNA clamp"/>
    <property type="match status" value="3"/>
</dbReference>
<evidence type="ECO:0000256" key="9">
    <source>
        <dbReference type="ARBA" id="ARBA00023125"/>
    </source>
</evidence>
<dbReference type="InterPro" id="IPR046938">
    <property type="entry name" value="DNA_clamp_sf"/>
</dbReference>
<dbReference type="GO" id="GO:0003887">
    <property type="term" value="F:DNA-directed DNA polymerase activity"/>
    <property type="evidence" value="ECO:0007669"/>
    <property type="project" value="UniProtKB-UniRule"/>
</dbReference>
<proteinExistence type="inferred from homology"/>
<name>A0A9E2KJA7_9FIRM</name>
<feature type="domain" description="DNA polymerase III beta sliding clamp central" evidence="12">
    <location>
        <begin position="129"/>
        <end position="240"/>
    </location>
</feature>
<reference evidence="14" key="1">
    <citation type="journal article" date="2021" name="PeerJ">
        <title>Extensive microbial diversity within the chicken gut microbiome revealed by metagenomics and culture.</title>
        <authorList>
            <person name="Gilroy R."/>
            <person name="Ravi A."/>
            <person name="Getino M."/>
            <person name="Pursley I."/>
            <person name="Horton D.L."/>
            <person name="Alikhan N.F."/>
            <person name="Baker D."/>
            <person name="Gharbi K."/>
            <person name="Hall N."/>
            <person name="Watson M."/>
            <person name="Adriaenssens E.M."/>
            <person name="Foster-Nyarko E."/>
            <person name="Jarju S."/>
            <person name="Secka A."/>
            <person name="Antonio M."/>
            <person name="Oren A."/>
            <person name="Chaudhuri R.R."/>
            <person name="La Ragione R."/>
            <person name="Hildebrand F."/>
            <person name="Pallen M.J."/>
        </authorList>
    </citation>
    <scope>NUCLEOTIDE SEQUENCE</scope>
    <source>
        <strain evidence="14">742</strain>
    </source>
</reference>
<protein>
    <recommendedName>
        <fullName evidence="3 10">Beta sliding clamp</fullName>
    </recommendedName>
</protein>
<keyword evidence="4 10" id="KW-0963">Cytoplasm</keyword>
<dbReference type="Gene3D" id="3.10.150.10">
    <property type="entry name" value="DNA Polymerase III, subunit A, domain 2"/>
    <property type="match status" value="1"/>
</dbReference>
<dbReference type="InterPro" id="IPR001001">
    <property type="entry name" value="DNA_polIII_beta"/>
</dbReference>
<evidence type="ECO:0000256" key="3">
    <source>
        <dbReference type="ARBA" id="ARBA00021035"/>
    </source>
</evidence>
<evidence type="ECO:0000313" key="15">
    <source>
        <dbReference type="Proteomes" id="UP000824178"/>
    </source>
</evidence>
<dbReference type="GO" id="GO:0008408">
    <property type="term" value="F:3'-5' exonuclease activity"/>
    <property type="evidence" value="ECO:0007669"/>
    <property type="project" value="InterPro"/>
</dbReference>
<comment type="subunit">
    <text evidence="10">Forms a ring-shaped head-to-tail homodimer around DNA.</text>
</comment>
<dbReference type="Pfam" id="PF02767">
    <property type="entry name" value="DNA_pol3_beta_2"/>
    <property type="match status" value="1"/>
</dbReference>
<dbReference type="PANTHER" id="PTHR30478">
    <property type="entry name" value="DNA POLYMERASE III SUBUNIT BETA"/>
    <property type="match status" value="1"/>
</dbReference>
<dbReference type="GO" id="GO:0009360">
    <property type="term" value="C:DNA polymerase III complex"/>
    <property type="evidence" value="ECO:0007669"/>
    <property type="project" value="InterPro"/>
</dbReference>
<evidence type="ECO:0000256" key="4">
    <source>
        <dbReference type="ARBA" id="ARBA00022490"/>
    </source>
</evidence>
<dbReference type="GO" id="GO:0005737">
    <property type="term" value="C:cytoplasm"/>
    <property type="evidence" value="ECO:0007669"/>
    <property type="project" value="UniProtKB-SubCell"/>
</dbReference>
<dbReference type="PIRSF" id="PIRSF000804">
    <property type="entry name" value="DNA_pol_III_b"/>
    <property type="match status" value="1"/>
</dbReference>
<dbReference type="EMBL" id="JAHLFH010000007">
    <property type="protein sequence ID" value="MBU3818808.1"/>
    <property type="molecule type" value="Genomic_DNA"/>
</dbReference>
<dbReference type="Pfam" id="PF02768">
    <property type="entry name" value="DNA_pol3_beta_3"/>
    <property type="match status" value="1"/>
</dbReference>
<dbReference type="InterPro" id="IPR022634">
    <property type="entry name" value="DNA_polIII_beta_N"/>
</dbReference>
<evidence type="ECO:0000256" key="7">
    <source>
        <dbReference type="ARBA" id="ARBA00022705"/>
    </source>
</evidence>
<dbReference type="Proteomes" id="UP000824178">
    <property type="component" value="Unassembled WGS sequence"/>
</dbReference>
<feature type="domain" description="DNA polymerase III beta sliding clamp N-terminal" evidence="11">
    <location>
        <begin position="1"/>
        <end position="119"/>
    </location>
</feature>
<reference evidence="14" key="2">
    <citation type="submission" date="2021-04" db="EMBL/GenBank/DDBJ databases">
        <authorList>
            <person name="Gilroy R."/>
        </authorList>
    </citation>
    <scope>NUCLEOTIDE SEQUENCE</scope>
    <source>
        <strain evidence="14">742</strain>
    </source>
</reference>
<gene>
    <name evidence="14" type="primary">dnaN</name>
    <name evidence="14" type="ORF">H9864_00250</name>
</gene>
<comment type="caution">
    <text evidence="14">The sequence shown here is derived from an EMBL/GenBank/DDBJ whole genome shotgun (WGS) entry which is preliminary data.</text>
</comment>
<keyword evidence="6 10" id="KW-0548">Nucleotidyltransferase</keyword>
<dbReference type="Pfam" id="PF00712">
    <property type="entry name" value="DNA_pol3_beta"/>
    <property type="match status" value="1"/>
</dbReference>
<comment type="subcellular location">
    <subcellularLocation>
        <location evidence="1 10">Cytoplasm</location>
    </subcellularLocation>
</comment>
<evidence type="ECO:0000256" key="10">
    <source>
        <dbReference type="PIRNR" id="PIRNR000804"/>
    </source>
</evidence>
<dbReference type="PANTHER" id="PTHR30478:SF0">
    <property type="entry name" value="BETA SLIDING CLAMP"/>
    <property type="match status" value="1"/>
</dbReference>
<evidence type="ECO:0000256" key="2">
    <source>
        <dbReference type="ARBA" id="ARBA00010752"/>
    </source>
</evidence>